<accession>A0A1D1VX78</accession>
<dbReference type="AlphaFoldDB" id="A0A1D1VX78"/>
<reference evidence="1 2" key="1">
    <citation type="journal article" date="2016" name="Nat. Commun.">
        <title>Extremotolerant tardigrade genome and improved radiotolerance of human cultured cells by tardigrade-unique protein.</title>
        <authorList>
            <person name="Hashimoto T."/>
            <person name="Horikawa D.D."/>
            <person name="Saito Y."/>
            <person name="Kuwahara H."/>
            <person name="Kozuka-Hata H."/>
            <person name="Shin-I T."/>
            <person name="Minakuchi Y."/>
            <person name="Ohishi K."/>
            <person name="Motoyama A."/>
            <person name="Aizu T."/>
            <person name="Enomoto A."/>
            <person name="Kondo K."/>
            <person name="Tanaka S."/>
            <person name="Hara Y."/>
            <person name="Koshikawa S."/>
            <person name="Sagara H."/>
            <person name="Miura T."/>
            <person name="Yokobori S."/>
            <person name="Miyagawa K."/>
            <person name="Suzuki Y."/>
            <person name="Kubo T."/>
            <person name="Oyama M."/>
            <person name="Kohara Y."/>
            <person name="Fujiyama A."/>
            <person name="Arakawa K."/>
            <person name="Katayama T."/>
            <person name="Toyoda A."/>
            <person name="Kunieda T."/>
        </authorList>
    </citation>
    <scope>NUCLEOTIDE SEQUENCE [LARGE SCALE GENOMIC DNA]</scope>
    <source>
        <strain evidence="1 2">YOKOZUNA-1</strain>
    </source>
</reference>
<keyword evidence="2" id="KW-1185">Reference proteome</keyword>
<evidence type="ECO:0000313" key="2">
    <source>
        <dbReference type="Proteomes" id="UP000186922"/>
    </source>
</evidence>
<evidence type="ECO:0000313" key="1">
    <source>
        <dbReference type="EMBL" id="GAV06050.1"/>
    </source>
</evidence>
<dbReference type="EMBL" id="BDGG01000013">
    <property type="protein sequence ID" value="GAV06050.1"/>
    <property type="molecule type" value="Genomic_DNA"/>
</dbReference>
<sequence length="75" mass="7994">MPIAELKPSHHRPMKTLRLTPDIIHRTLSGALFKTSLGFGSGSLSDAFRFTERGFLPGAIFGGLGIAAGACRIRA</sequence>
<gene>
    <name evidence="1" type="primary">RvY_16089-1</name>
    <name evidence="1" type="synonym">RvY_16089.1</name>
    <name evidence="1" type="ORF">RvY_16089</name>
</gene>
<comment type="caution">
    <text evidence="1">The sequence shown here is derived from an EMBL/GenBank/DDBJ whole genome shotgun (WGS) entry which is preliminary data.</text>
</comment>
<name>A0A1D1VX78_RAMVA</name>
<protein>
    <submittedName>
        <fullName evidence="1">Uncharacterized protein</fullName>
    </submittedName>
</protein>
<dbReference type="Proteomes" id="UP000186922">
    <property type="component" value="Unassembled WGS sequence"/>
</dbReference>
<organism evidence="1 2">
    <name type="scientific">Ramazzottius varieornatus</name>
    <name type="common">Water bear</name>
    <name type="synonym">Tardigrade</name>
    <dbReference type="NCBI Taxonomy" id="947166"/>
    <lineage>
        <taxon>Eukaryota</taxon>
        <taxon>Metazoa</taxon>
        <taxon>Ecdysozoa</taxon>
        <taxon>Tardigrada</taxon>
        <taxon>Eutardigrada</taxon>
        <taxon>Parachela</taxon>
        <taxon>Hypsibioidea</taxon>
        <taxon>Ramazzottiidae</taxon>
        <taxon>Ramazzottius</taxon>
    </lineage>
</organism>
<proteinExistence type="predicted"/>